<dbReference type="AlphaFoldDB" id="A0A383E717"/>
<sequence length="123" mass="13430">MAVMVGEIEGSNTFTLTSVIVEGESFTTTVEGEAEGFGYVHGTHKFVPTLPDRSAGTITAHFDLVTNEGDFVLGHTMGIYSRSNNIINVKTLDLLPDGTQVLVTGTMDLVKREFSWDLRFITD</sequence>
<protein>
    <recommendedName>
        <fullName evidence="2">DUF3224 domain-containing protein</fullName>
    </recommendedName>
</protein>
<name>A0A383E717_9ZZZZ</name>
<evidence type="ECO:0008006" key="2">
    <source>
        <dbReference type="Google" id="ProtNLM"/>
    </source>
</evidence>
<reference evidence="1" key="1">
    <citation type="submission" date="2018-05" db="EMBL/GenBank/DDBJ databases">
        <authorList>
            <person name="Lanie J.A."/>
            <person name="Ng W.-L."/>
            <person name="Kazmierczak K.M."/>
            <person name="Andrzejewski T.M."/>
            <person name="Davidsen T.M."/>
            <person name="Wayne K.J."/>
            <person name="Tettelin H."/>
            <person name="Glass J.I."/>
            <person name="Rusch D."/>
            <person name="Podicherti R."/>
            <person name="Tsui H.-C.T."/>
            <person name="Winkler M.E."/>
        </authorList>
    </citation>
    <scope>NUCLEOTIDE SEQUENCE</scope>
</reference>
<proteinExistence type="predicted"/>
<gene>
    <name evidence="1" type="ORF">METZ01_LOCUS505470</name>
</gene>
<organism evidence="1">
    <name type="scientific">marine metagenome</name>
    <dbReference type="NCBI Taxonomy" id="408172"/>
    <lineage>
        <taxon>unclassified sequences</taxon>
        <taxon>metagenomes</taxon>
        <taxon>ecological metagenomes</taxon>
    </lineage>
</organism>
<evidence type="ECO:0000313" key="1">
    <source>
        <dbReference type="EMBL" id="SVE52616.1"/>
    </source>
</evidence>
<dbReference type="EMBL" id="UINC01223422">
    <property type="protein sequence ID" value="SVE52616.1"/>
    <property type="molecule type" value="Genomic_DNA"/>
</dbReference>
<accession>A0A383E717</accession>